<dbReference type="RefSeq" id="WP_066230838.1">
    <property type="nucleotide sequence ID" value="NZ_JBHJSX010000055.1"/>
</dbReference>
<accession>A0A150L6Q6</accession>
<dbReference type="STRING" id="46224.B4102_0589"/>
<dbReference type="Proteomes" id="UP000075666">
    <property type="component" value="Unassembled WGS sequence"/>
</dbReference>
<gene>
    <name evidence="1" type="ORF">B4102_0589</name>
</gene>
<name>A0A150L6Q6_9BACI</name>
<protein>
    <submittedName>
        <fullName evidence="1">Uncharacterized protein</fullName>
    </submittedName>
</protein>
<reference evidence="1 2" key="1">
    <citation type="submission" date="2016-01" db="EMBL/GenBank/DDBJ databases">
        <title>Genome Sequences of Twelve Sporeforming Bacillus Species Isolated from Foods.</title>
        <authorList>
            <person name="Berendsen E.M."/>
            <person name="Wells-Bennik M.H."/>
            <person name="Krawcyk A.O."/>
            <person name="De Jong A."/>
            <person name="Holsappel S."/>
            <person name="Eijlander R.T."/>
            <person name="Kuipers O.P."/>
        </authorList>
    </citation>
    <scope>NUCLEOTIDE SEQUENCE [LARGE SCALE GENOMIC DNA]</scope>
    <source>
        <strain evidence="1 2">B4102</strain>
    </source>
</reference>
<dbReference type="AlphaFoldDB" id="A0A150L6Q6"/>
<proteinExistence type="predicted"/>
<organism evidence="1 2">
    <name type="scientific">Heyndrickxia sporothermodurans</name>
    <dbReference type="NCBI Taxonomy" id="46224"/>
    <lineage>
        <taxon>Bacteria</taxon>
        <taxon>Bacillati</taxon>
        <taxon>Bacillota</taxon>
        <taxon>Bacilli</taxon>
        <taxon>Bacillales</taxon>
        <taxon>Bacillaceae</taxon>
        <taxon>Heyndrickxia</taxon>
    </lineage>
</organism>
<dbReference type="OrthoDB" id="2973621at2"/>
<evidence type="ECO:0000313" key="2">
    <source>
        <dbReference type="Proteomes" id="UP000075666"/>
    </source>
</evidence>
<keyword evidence="2" id="KW-1185">Reference proteome</keyword>
<evidence type="ECO:0000313" key="1">
    <source>
        <dbReference type="EMBL" id="KYD07955.1"/>
    </source>
</evidence>
<sequence length="126" mass="14960">MNNVLLCSVCKYDYTHFIGTIQVTDNDEYQAYEFMVNQKYPITVKTKYEYRSQGNLHLLFRCEDGHFFIKSFDGHKGNVFIDDNQLMDELASYLNEVYKEEEKRSLSFDYGLLGNIEEFLFSKKID</sequence>
<comment type="caution">
    <text evidence="1">The sequence shown here is derived from an EMBL/GenBank/DDBJ whole genome shotgun (WGS) entry which is preliminary data.</text>
</comment>
<dbReference type="PATRIC" id="fig|46224.3.peg.2809"/>
<dbReference type="EMBL" id="LQYN01000039">
    <property type="protein sequence ID" value="KYD07955.1"/>
    <property type="molecule type" value="Genomic_DNA"/>
</dbReference>